<dbReference type="Proteomes" id="UP001523565">
    <property type="component" value="Unassembled WGS sequence"/>
</dbReference>
<keyword evidence="14" id="KW-1185">Reference proteome</keyword>
<organism evidence="13 14">
    <name type="scientific">Ohessyouella blattaphilus</name>
    <dbReference type="NCBI Taxonomy" id="2949333"/>
    <lineage>
        <taxon>Bacteria</taxon>
        <taxon>Bacillati</taxon>
        <taxon>Bacillota</taxon>
        <taxon>Clostridia</taxon>
        <taxon>Lachnospirales</taxon>
        <taxon>Lachnospiraceae</taxon>
        <taxon>Ohessyouella</taxon>
    </lineage>
</organism>
<dbReference type="Pfam" id="PF00271">
    <property type="entry name" value="Helicase_C"/>
    <property type="match status" value="1"/>
</dbReference>
<keyword evidence="4 9" id="KW-0378">Hydrolase</keyword>
<dbReference type="RefSeq" id="WP_262069746.1">
    <property type="nucleotide sequence ID" value="NZ_JAMXOC010000018.1"/>
</dbReference>
<keyword evidence="7" id="KW-0346">Stress response</keyword>
<gene>
    <name evidence="13" type="ORF">NK118_11445</name>
</gene>
<dbReference type="SMART" id="SM00490">
    <property type="entry name" value="HELICc"/>
    <property type="match status" value="1"/>
</dbReference>
<dbReference type="InterPro" id="IPR050547">
    <property type="entry name" value="DEAD_box_RNA_helicases"/>
</dbReference>
<keyword evidence="6 9" id="KW-0067">ATP-binding</keyword>
<dbReference type="InterPro" id="IPR005580">
    <property type="entry name" value="DbpA/CsdA_RNA-bd_dom"/>
</dbReference>
<dbReference type="InterPro" id="IPR011545">
    <property type="entry name" value="DEAD/DEAH_box_helicase_dom"/>
</dbReference>
<comment type="caution">
    <text evidence="13">The sequence shown here is derived from an EMBL/GenBank/DDBJ whole genome shotgun (WGS) entry which is preliminary data.</text>
</comment>
<keyword evidence="5 9" id="KW-0347">Helicase</keyword>
<dbReference type="GO" id="GO:0004386">
    <property type="term" value="F:helicase activity"/>
    <property type="evidence" value="ECO:0007669"/>
    <property type="project" value="UniProtKB-KW"/>
</dbReference>
<dbReference type="InterPro" id="IPR000629">
    <property type="entry name" value="RNA-helicase_DEAD-box_CS"/>
</dbReference>
<dbReference type="Pfam" id="PF00270">
    <property type="entry name" value="DEAD"/>
    <property type="match status" value="1"/>
</dbReference>
<evidence type="ECO:0000313" key="13">
    <source>
        <dbReference type="EMBL" id="MCP1110866.1"/>
    </source>
</evidence>
<dbReference type="PROSITE" id="PS51195">
    <property type="entry name" value="Q_MOTIF"/>
    <property type="match status" value="1"/>
</dbReference>
<evidence type="ECO:0000256" key="6">
    <source>
        <dbReference type="ARBA" id="ARBA00022840"/>
    </source>
</evidence>
<keyword evidence="2" id="KW-0963">Cytoplasm</keyword>
<evidence type="ECO:0000259" key="12">
    <source>
        <dbReference type="PROSITE" id="PS51195"/>
    </source>
</evidence>
<feature type="short sequence motif" description="Q motif" evidence="8">
    <location>
        <begin position="4"/>
        <end position="32"/>
    </location>
</feature>
<dbReference type="Gene3D" id="3.30.70.330">
    <property type="match status" value="1"/>
</dbReference>
<keyword evidence="3 9" id="KW-0547">Nucleotide-binding</keyword>
<accession>A0ABT1EME0</accession>
<dbReference type="InterPro" id="IPR014001">
    <property type="entry name" value="Helicase_ATP-bd"/>
</dbReference>
<dbReference type="InterPro" id="IPR044742">
    <property type="entry name" value="DEAD/DEAH_RhlB"/>
</dbReference>
<evidence type="ECO:0000256" key="2">
    <source>
        <dbReference type="ARBA" id="ARBA00022490"/>
    </source>
</evidence>
<evidence type="ECO:0000256" key="9">
    <source>
        <dbReference type="RuleBase" id="RU000492"/>
    </source>
</evidence>
<proteinExistence type="inferred from homology"/>
<dbReference type="InterPro" id="IPR014014">
    <property type="entry name" value="RNA_helicase_DEAD_Q_motif"/>
</dbReference>
<evidence type="ECO:0000256" key="7">
    <source>
        <dbReference type="ARBA" id="ARBA00023016"/>
    </source>
</evidence>
<evidence type="ECO:0000259" key="11">
    <source>
        <dbReference type="PROSITE" id="PS51194"/>
    </source>
</evidence>
<comment type="similarity">
    <text evidence="9">Belongs to the DEAD box helicase family.</text>
</comment>
<sequence length="541" mass="61445">MENILFEDLEINNELKRAVADMGFTEATPVQSQSILPMLEGKDMVVQAPTGTGKTCAFGLPIMEKIDTEAKHVEALILAPTRELAVQITNELMKLGKYTAGIRITPVYGGQVITRQITALKKRPQIIVATPGRLMDHLRRHTVKLDNLKYLVLDEADEMLNMGFREDIDTILESASESHQTVLYSATMSKEILDITKKYLHTPEKVQITKSEMTVPTIKQYYLEVRSENKIDLLARLVDLGGYEKGIVFCNTKRMVDELALEMTARGYLSEGLHGDMNQAQRDRVMRDFRNRKIDLLIATDVAARGIDVKGIEAVFNYDVPEDLEYYVHRIGRTGRAKAEGISYLFVTRRDMWRLREIMNYTKAKIEYMPIPKVAEITDIRVRKALSEATALADDGKLSLYRQGIEDFLSEHDTEITILDLAAALLLKDVGLSDLKDIEERPRSREKGAIPTSGNARIFINVGKLDKLKKRQLIKLLVEKVGLREREIRDISILEKFSFVNIPAEYAKETLKKLNNMRLDGRKIKAEISTGKQGKKKKKAF</sequence>
<dbReference type="Pfam" id="PF03880">
    <property type="entry name" value="DbpA"/>
    <property type="match status" value="1"/>
</dbReference>
<evidence type="ECO:0000256" key="1">
    <source>
        <dbReference type="ARBA" id="ARBA00012552"/>
    </source>
</evidence>
<evidence type="ECO:0000313" key="14">
    <source>
        <dbReference type="Proteomes" id="UP001523565"/>
    </source>
</evidence>
<dbReference type="SMART" id="SM00487">
    <property type="entry name" value="DEXDc"/>
    <property type="match status" value="1"/>
</dbReference>
<dbReference type="EMBL" id="JAMZFV010000018">
    <property type="protein sequence ID" value="MCP1110866.1"/>
    <property type="molecule type" value="Genomic_DNA"/>
</dbReference>
<dbReference type="InterPro" id="IPR001650">
    <property type="entry name" value="Helicase_C-like"/>
</dbReference>
<dbReference type="CDD" id="cd00268">
    <property type="entry name" value="DEADc"/>
    <property type="match status" value="1"/>
</dbReference>
<feature type="domain" description="Helicase C-terminal" evidence="11">
    <location>
        <begin position="217"/>
        <end position="377"/>
    </location>
</feature>
<evidence type="ECO:0000256" key="8">
    <source>
        <dbReference type="PROSITE-ProRule" id="PRU00552"/>
    </source>
</evidence>
<evidence type="ECO:0000256" key="4">
    <source>
        <dbReference type="ARBA" id="ARBA00022801"/>
    </source>
</evidence>
<dbReference type="PANTHER" id="PTHR47963">
    <property type="entry name" value="DEAD-BOX ATP-DEPENDENT RNA HELICASE 47, MITOCHONDRIAL"/>
    <property type="match status" value="1"/>
</dbReference>
<dbReference type="CDD" id="cd18787">
    <property type="entry name" value="SF2_C_DEAD"/>
    <property type="match status" value="1"/>
</dbReference>
<feature type="domain" description="Helicase ATP-binding" evidence="10">
    <location>
        <begin position="35"/>
        <end position="206"/>
    </location>
</feature>
<dbReference type="PROSITE" id="PS51194">
    <property type="entry name" value="HELICASE_CTER"/>
    <property type="match status" value="1"/>
</dbReference>
<dbReference type="PROSITE" id="PS51192">
    <property type="entry name" value="HELICASE_ATP_BIND_1"/>
    <property type="match status" value="1"/>
</dbReference>
<evidence type="ECO:0000256" key="5">
    <source>
        <dbReference type="ARBA" id="ARBA00022806"/>
    </source>
</evidence>
<protein>
    <recommendedName>
        <fullName evidence="1">RNA helicase</fullName>
        <ecNumber evidence="1">3.6.4.13</ecNumber>
    </recommendedName>
</protein>
<dbReference type="Pfam" id="PF25399">
    <property type="entry name" value="DeaD_dimer"/>
    <property type="match status" value="1"/>
</dbReference>
<dbReference type="InterPro" id="IPR027417">
    <property type="entry name" value="P-loop_NTPase"/>
</dbReference>
<dbReference type="Gene3D" id="3.40.50.300">
    <property type="entry name" value="P-loop containing nucleotide triphosphate hydrolases"/>
    <property type="match status" value="2"/>
</dbReference>
<dbReference type="InterPro" id="IPR057325">
    <property type="entry name" value="DeaD_dimer"/>
</dbReference>
<dbReference type="SUPFAM" id="SSF52540">
    <property type="entry name" value="P-loop containing nucleoside triphosphate hydrolases"/>
    <property type="match status" value="1"/>
</dbReference>
<evidence type="ECO:0000259" key="10">
    <source>
        <dbReference type="PROSITE" id="PS51192"/>
    </source>
</evidence>
<reference evidence="13 14" key="1">
    <citation type="journal article" date="2022" name="Genome Biol. Evol.">
        <title>Host diet, physiology and behaviors set the stage for Lachnospiraceae cladogenesis.</title>
        <authorList>
            <person name="Vera-Ponce De Leon A."/>
            <person name="Schneider M."/>
            <person name="Jahnes B.C."/>
            <person name="Sadowski V."/>
            <person name="Camuy-Velez L.A."/>
            <person name="Duan J."/>
            <person name="Sabree Z.L."/>
        </authorList>
    </citation>
    <scope>NUCLEOTIDE SEQUENCE [LARGE SCALE GENOMIC DNA]</scope>
    <source>
        <strain evidence="13 14">PAL227</strain>
    </source>
</reference>
<evidence type="ECO:0000256" key="3">
    <source>
        <dbReference type="ARBA" id="ARBA00022741"/>
    </source>
</evidence>
<dbReference type="CDD" id="cd12252">
    <property type="entry name" value="RRM_DbpA"/>
    <property type="match status" value="1"/>
</dbReference>
<feature type="domain" description="DEAD-box RNA helicase Q" evidence="12">
    <location>
        <begin position="4"/>
        <end position="32"/>
    </location>
</feature>
<dbReference type="InterPro" id="IPR012677">
    <property type="entry name" value="Nucleotide-bd_a/b_plait_sf"/>
</dbReference>
<name>A0ABT1EME0_9FIRM</name>
<dbReference type="EC" id="3.6.4.13" evidence="1"/>
<dbReference type="PANTHER" id="PTHR47963:SF8">
    <property type="entry name" value="ATP-DEPENDENT RNA HELICASE DEAD"/>
    <property type="match status" value="1"/>
</dbReference>
<dbReference type="PROSITE" id="PS00039">
    <property type="entry name" value="DEAD_ATP_HELICASE"/>
    <property type="match status" value="1"/>
</dbReference>